<organism evidence="1">
    <name type="scientific">freshwater metagenome</name>
    <dbReference type="NCBI Taxonomy" id="449393"/>
    <lineage>
        <taxon>unclassified sequences</taxon>
        <taxon>metagenomes</taxon>
        <taxon>ecological metagenomes</taxon>
    </lineage>
</organism>
<accession>A0A6J6CCH2</accession>
<name>A0A6J6CCH2_9ZZZZ</name>
<protein>
    <submittedName>
        <fullName evidence="1">Unannotated protein</fullName>
    </submittedName>
</protein>
<reference evidence="1" key="1">
    <citation type="submission" date="2020-05" db="EMBL/GenBank/DDBJ databases">
        <authorList>
            <person name="Chiriac C."/>
            <person name="Salcher M."/>
            <person name="Ghai R."/>
            <person name="Kavagutti S V."/>
        </authorList>
    </citation>
    <scope>NUCLEOTIDE SEQUENCE</scope>
</reference>
<evidence type="ECO:0000313" key="1">
    <source>
        <dbReference type="EMBL" id="CAB4548894.1"/>
    </source>
</evidence>
<dbReference type="AlphaFoldDB" id="A0A6J6CCH2"/>
<gene>
    <name evidence="1" type="ORF">UFOPK1506_00310</name>
</gene>
<proteinExistence type="predicted"/>
<dbReference type="EMBL" id="CAEZSV010000035">
    <property type="protein sequence ID" value="CAB4548894.1"/>
    <property type="molecule type" value="Genomic_DNA"/>
</dbReference>
<sequence>MLTTLVPVARTPSEKDCTRFSDVGRMSNPTTISSAATKLAKAIPISRQNSSVISLPTNPRTSYDLIIVASDCAVYATLFILKEGRVNVHVGQ</sequence>